<evidence type="ECO:0000256" key="2">
    <source>
        <dbReference type="SAM" id="SignalP"/>
    </source>
</evidence>
<proteinExistence type="predicted"/>
<protein>
    <recommendedName>
        <fullName evidence="3">Serine aminopeptidase S33 domain-containing protein</fullName>
    </recommendedName>
</protein>
<feature type="compositionally biased region" description="Basic and acidic residues" evidence="1">
    <location>
        <begin position="239"/>
        <end position="250"/>
    </location>
</feature>
<organism evidence="4">
    <name type="scientific">Arcella intermedia</name>
    <dbReference type="NCBI Taxonomy" id="1963864"/>
    <lineage>
        <taxon>Eukaryota</taxon>
        <taxon>Amoebozoa</taxon>
        <taxon>Tubulinea</taxon>
        <taxon>Elardia</taxon>
        <taxon>Arcellinida</taxon>
        <taxon>Sphaerothecina</taxon>
        <taxon>Arcellidae</taxon>
        <taxon>Arcella</taxon>
    </lineage>
</organism>
<dbReference type="Pfam" id="PF12146">
    <property type="entry name" value="Hydrolase_4"/>
    <property type="match status" value="1"/>
</dbReference>
<dbReference type="EMBL" id="GIBP01006492">
    <property type="protein sequence ID" value="NDV35461.1"/>
    <property type="molecule type" value="Transcribed_RNA"/>
</dbReference>
<dbReference type="InterPro" id="IPR051044">
    <property type="entry name" value="MAG_DAG_Lipase"/>
</dbReference>
<keyword evidence="2" id="KW-0732">Signal</keyword>
<name>A0A6B2LFA1_9EUKA</name>
<evidence type="ECO:0000259" key="3">
    <source>
        <dbReference type="Pfam" id="PF12146"/>
    </source>
</evidence>
<feature type="chain" id="PRO_5025509239" description="Serine aminopeptidase S33 domain-containing protein" evidence="2">
    <location>
        <begin position="16"/>
        <end position="250"/>
    </location>
</feature>
<dbReference type="PANTHER" id="PTHR11614">
    <property type="entry name" value="PHOSPHOLIPASE-RELATED"/>
    <property type="match status" value="1"/>
</dbReference>
<evidence type="ECO:0000256" key="1">
    <source>
        <dbReference type="SAM" id="MobiDB-lite"/>
    </source>
</evidence>
<feature type="region of interest" description="Disordered" evidence="1">
    <location>
        <begin position="229"/>
        <end position="250"/>
    </location>
</feature>
<dbReference type="InterPro" id="IPR029058">
    <property type="entry name" value="AB_hydrolase_fold"/>
</dbReference>
<accession>A0A6B2LFA1</accession>
<evidence type="ECO:0000313" key="4">
    <source>
        <dbReference type="EMBL" id="NDV35461.1"/>
    </source>
</evidence>
<sequence length="250" mass="29120">MWIFTKIWLTKKILNGLVFIVHDLGEHSGVPHYRPLISELTEQGYSVFMIDLQGHGRSNGERMYFEYFEDLVDDYQQFMILVFQDYPKETPFFMLGHGFGGHIALQLGLRIERGFKGVILSSVPLRNLESFGEGYSSWLLELGSLFPKLNYGYLYETSMLMRNKESLQQAYTDPRYYTGPIKIRPFCEILHNFDDIQENLNWIDWPILSLRGSSDPSLAPENTRDFFNGKGSFPSTEDTPEHRYSIEIQN</sequence>
<feature type="domain" description="Serine aminopeptidase S33" evidence="3">
    <location>
        <begin position="16"/>
        <end position="230"/>
    </location>
</feature>
<dbReference type="Gene3D" id="3.40.50.1820">
    <property type="entry name" value="alpha/beta hydrolase"/>
    <property type="match status" value="1"/>
</dbReference>
<dbReference type="AlphaFoldDB" id="A0A6B2LFA1"/>
<feature type="signal peptide" evidence="2">
    <location>
        <begin position="1"/>
        <end position="15"/>
    </location>
</feature>
<dbReference type="InterPro" id="IPR022742">
    <property type="entry name" value="Hydrolase_4"/>
</dbReference>
<dbReference type="SUPFAM" id="SSF53474">
    <property type="entry name" value="alpha/beta-Hydrolases"/>
    <property type="match status" value="1"/>
</dbReference>
<reference evidence="4" key="1">
    <citation type="journal article" date="2020" name="J. Eukaryot. Microbiol.">
        <title>De novo Sequencing, Assembly and Annotation of the Transcriptome for the Free-Living Testate Amoeba Arcella intermedia.</title>
        <authorList>
            <person name="Ribeiro G.M."/>
            <person name="Porfirio-Sousa A.L."/>
            <person name="Maurer-Alcala X.X."/>
            <person name="Katz L.A."/>
            <person name="Lahr D.J.G."/>
        </authorList>
    </citation>
    <scope>NUCLEOTIDE SEQUENCE</scope>
</reference>